<feature type="signal peptide" evidence="1">
    <location>
        <begin position="1"/>
        <end position="18"/>
    </location>
</feature>
<dbReference type="STRING" id="1908257.BKK47_05065"/>
<feature type="chain" id="PRO_5012369682" description="Sel1 repeat family protein" evidence="1">
    <location>
        <begin position="19"/>
        <end position="238"/>
    </location>
</feature>
<dbReference type="InterPro" id="IPR006597">
    <property type="entry name" value="Sel1-like"/>
</dbReference>
<organism evidence="2 3">
    <name type="scientific">Rodentibacter mrazii</name>
    <dbReference type="NCBI Taxonomy" id="1908257"/>
    <lineage>
        <taxon>Bacteria</taxon>
        <taxon>Pseudomonadati</taxon>
        <taxon>Pseudomonadota</taxon>
        <taxon>Gammaproteobacteria</taxon>
        <taxon>Pasteurellales</taxon>
        <taxon>Pasteurellaceae</taxon>
        <taxon>Rodentibacter</taxon>
    </lineage>
</organism>
<dbReference type="SUPFAM" id="SSF81901">
    <property type="entry name" value="HCP-like"/>
    <property type="match status" value="1"/>
</dbReference>
<dbReference type="InterPro" id="IPR011990">
    <property type="entry name" value="TPR-like_helical_dom_sf"/>
</dbReference>
<dbReference type="Pfam" id="PF08238">
    <property type="entry name" value="Sel1"/>
    <property type="match status" value="5"/>
</dbReference>
<gene>
    <name evidence="2" type="ORF">BKK47_05065</name>
</gene>
<dbReference type="InterPro" id="IPR050767">
    <property type="entry name" value="Sel1_AlgK"/>
</dbReference>
<dbReference type="PANTHER" id="PTHR11102">
    <property type="entry name" value="SEL-1-LIKE PROTEIN"/>
    <property type="match status" value="1"/>
</dbReference>
<dbReference type="Gene3D" id="1.25.40.10">
    <property type="entry name" value="Tetratricopeptide repeat domain"/>
    <property type="match status" value="1"/>
</dbReference>
<keyword evidence="3" id="KW-1185">Reference proteome</keyword>
<evidence type="ECO:0000256" key="1">
    <source>
        <dbReference type="SAM" id="SignalP"/>
    </source>
</evidence>
<dbReference type="PANTHER" id="PTHR11102:SF160">
    <property type="entry name" value="ERAD-ASSOCIATED E3 UBIQUITIN-PROTEIN LIGASE COMPONENT HRD3"/>
    <property type="match status" value="1"/>
</dbReference>
<dbReference type="SMART" id="SM00671">
    <property type="entry name" value="SEL1"/>
    <property type="match status" value="5"/>
</dbReference>
<name>A0A1V3IGN5_9PAST</name>
<accession>A0A1V3IGN5</accession>
<evidence type="ECO:0000313" key="3">
    <source>
        <dbReference type="Proteomes" id="UP000189426"/>
    </source>
</evidence>
<dbReference type="RefSeq" id="WP_077493830.1">
    <property type="nucleotide sequence ID" value="NZ_MLHG01000026.1"/>
</dbReference>
<sequence>MKKLGLFIALWFSLFAFANEPEESAKKMTFPEIQALASQGDPEAQARLGEAYLNGNYEQKVDFSQALLWSKKAADQGNSRAKLNLGVMSLNGYQGEFDYRQAKALFEEANNAGEHKAPRYLGIIYERGLGVAQDYVLAAKFYQQGDKYGDVTAQYRLAKLYEQGLGVARDYAKAIALYQKHQHRIDHISAPSFIALGDIYGLGLGVKVNKVEAEKWYRLAIEAGSKEGEIKLNLLNEG</sequence>
<reference evidence="2 3" key="1">
    <citation type="submission" date="2016-10" db="EMBL/GenBank/DDBJ databases">
        <title>Rodentibacter gen. nov. and new species.</title>
        <authorList>
            <person name="Christensen H."/>
        </authorList>
    </citation>
    <scope>NUCLEOTIDE SEQUENCE [LARGE SCALE GENOMIC DNA]</scope>
    <source>
        <strain evidence="2 3">Ppn418</strain>
    </source>
</reference>
<protein>
    <recommendedName>
        <fullName evidence="4">Sel1 repeat family protein</fullName>
    </recommendedName>
</protein>
<evidence type="ECO:0000313" key="2">
    <source>
        <dbReference type="EMBL" id="OOF40204.1"/>
    </source>
</evidence>
<dbReference type="AlphaFoldDB" id="A0A1V3IGN5"/>
<dbReference type="EMBL" id="MLHG01000026">
    <property type="protein sequence ID" value="OOF40204.1"/>
    <property type="molecule type" value="Genomic_DNA"/>
</dbReference>
<proteinExistence type="predicted"/>
<evidence type="ECO:0008006" key="4">
    <source>
        <dbReference type="Google" id="ProtNLM"/>
    </source>
</evidence>
<comment type="caution">
    <text evidence="2">The sequence shown here is derived from an EMBL/GenBank/DDBJ whole genome shotgun (WGS) entry which is preliminary data.</text>
</comment>
<dbReference type="Proteomes" id="UP000189426">
    <property type="component" value="Unassembled WGS sequence"/>
</dbReference>
<keyword evidence="1" id="KW-0732">Signal</keyword>